<dbReference type="AlphaFoldDB" id="A0A7W7GEM3"/>
<dbReference type="InterPro" id="IPR036249">
    <property type="entry name" value="Thioredoxin-like_sf"/>
</dbReference>
<keyword evidence="2" id="KW-0676">Redox-active center</keyword>
<dbReference type="InterPro" id="IPR011990">
    <property type="entry name" value="TPR-like_helical_dom_sf"/>
</dbReference>
<dbReference type="RefSeq" id="WP_184887464.1">
    <property type="nucleotide sequence ID" value="NZ_BOOV01000003.1"/>
</dbReference>
<dbReference type="InterPro" id="IPR013766">
    <property type="entry name" value="Thioredoxin_domain"/>
</dbReference>
<evidence type="ECO:0000256" key="2">
    <source>
        <dbReference type="ARBA" id="ARBA00023284"/>
    </source>
</evidence>
<evidence type="ECO:0000256" key="1">
    <source>
        <dbReference type="ARBA" id="ARBA00008987"/>
    </source>
</evidence>
<dbReference type="GO" id="GO:0045454">
    <property type="term" value="P:cell redox homeostasis"/>
    <property type="evidence" value="ECO:0007669"/>
    <property type="project" value="TreeGrafter"/>
</dbReference>
<evidence type="ECO:0000259" key="3">
    <source>
        <dbReference type="PROSITE" id="PS51352"/>
    </source>
</evidence>
<dbReference type="EMBL" id="JACHND010000001">
    <property type="protein sequence ID" value="MBB4705624.1"/>
    <property type="molecule type" value="Genomic_DNA"/>
</dbReference>
<evidence type="ECO:0000313" key="5">
    <source>
        <dbReference type="Proteomes" id="UP000542210"/>
    </source>
</evidence>
<dbReference type="GO" id="GO:0006950">
    <property type="term" value="P:response to stress"/>
    <property type="evidence" value="ECO:0007669"/>
    <property type="project" value="UniProtKB-ARBA"/>
</dbReference>
<comment type="similarity">
    <text evidence="1">Belongs to the thioredoxin family.</text>
</comment>
<dbReference type="Proteomes" id="UP000542210">
    <property type="component" value="Unassembled WGS sequence"/>
</dbReference>
<name>A0A7W7GEM3_9ACTN</name>
<dbReference type="PANTHER" id="PTHR45663">
    <property type="entry name" value="GEO12009P1"/>
    <property type="match status" value="1"/>
</dbReference>
<proteinExistence type="inferred from homology"/>
<dbReference type="PROSITE" id="PS51352">
    <property type="entry name" value="THIOREDOXIN_2"/>
    <property type="match status" value="1"/>
</dbReference>
<organism evidence="4 5">
    <name type="scientific">Sphaerisporangium siamense</name>
    <dbReference type="NCBI Taxonomy" id="795645"/>
    <lineage>
        <taxon>Bacteria</taxon>
        <taxon>Bacillati</taxon>
        <taxon>Actinomycetota</taxon>
        <taxon>Actinomycetes</taxon>
        <taxon>Streptosporangiales</taxon>
        <taxon>Streptosporangiaceae</taxon>
        <taxon>Sphaerisporangium</taxon>
    </lineage>
</organism>
<dbReference type="GO" id="GO:0005829">
    <property type="term" value="C:cytosol"/>
    <property type="evidence" value="ECO:0007669"/>
    <property type="project" value="TreeGrafter"/>
</dbReference>
<gene>
    <name evidence="4" type="ORF">BJ982_007168</name>
</gene>
<dbReference type="Gene3D" id="3.40.30.10">
    <property type="entry name" value="Glutaredoxin"/>
    <property type="match status" value="1"/>
</dbReference>
<accession>A0A7W7GEM3</accession>
<comment type="caution">
    <text evidence="4">The sequence shown here is derived from an EMBL/GenBank/DDBJ whole genome shotgun (WGS) entry which is preliminary data.</text>
</comment>
<evidence type="ECO:0000313" key="4">
    <source>
        <dbReference type="EMBL" id="MBB4705624.1"/>
    </source>
</evidence>
<dbReference type="Pfam" id="PF00085">
    <property type="entry name" value="Thioredoxin"/>
    <property type="match status" value="1"/>
</dbReference>
<dbReference type="SUPFAM" id="SSF52833">
    <property type="entry name" value="Thioredoxin-like"/>
    <property type="match status" value="1"/>
</dbReference>
<sequence length="316" mass="33252">MSPADFTRPASLQGAVDLGARKQALEAQARREAAAAQAAAGGGPAAPAGPAVIDVTDDTFPTEVIERSMRTPVVLDLWATWCQPCKQLSPILEKLAAEAAGRWVLAKVDVDKNPQIAGALQVQSIPTVLAVFQGQAVTGFQGALPEAQVRQWLDQLMAALAQYLPPPGEEGGEEPQAPAVDPDLLAAEKAVEDGDLDAAAAAYERLLARSPADLDAKIGLAGVGLVRRTQGLDPSAVLRRASEEPADVEAQTEAADIEVLGGKVDEAFDRLVALVRRTFGDDRDRARRHLLGLFDALPPDDPSVAKARRALASALF</sequence>
<reference evidence="4 5" key="1">
    <citation type="submission" date="2020-08" db="EMBL/GenBank/DDBJ databases">
        <title>Sequencing the genomes of 1000 actinobacteria strains.</title>
        <authorList>
            <person name="Klenk H.-P."/>
        </authorList>
    </citation>
    <scope>NUCLEOTIDE SEQUENCE [LARGE SCALE GENOMIC DNA]</scope>
    <source>
        <strain evidence="4 5">DSM 45784</strain>
    </source>
</reference>
<dbReference type="CDD" id="cd02956">
    <property type="entry name" value="ybbN"/>
    <property type="match status" value="1"/>
</dbReference>
<protein>
    <submittedName>
        <fullName evidence="4">Putative thioredoxin</fullName>
    </submittedName>
</protein>
<dbReference type="Gene3D" id="1.25.40.10">
    <property type="entry name" value="Tetratricopeptide repeat domain"/>
    <property type="match status" value="1"/>
</dbReference>
<dbReference type="PANTHER" id="PTHR45663:SF11">
    <property type="entry name" value="GEO12009P1"/>
    <property type="match status" value="1"/>
</dbReference>
<dbReference type="GO" id="GO:0015035">
    <property type="term" value="F:protein-disulfide reductase activity"/>
    <property type="evidence" value="ECO:0007669"/>
    <property type="project" value="TreeGrafter"/>
</dbReference>
<keyword evidence="5" id="KW-1185">Reference proteome</keyword>
<feature type="domain" description="Thioredoxin" evidence="3">
    <location>
        <begin position="40"/>
        <end position="158"/>
    </location>
</feature>
<dbReference type="Pfam" id="PF14561">
    <property type="entry name" value="TPR_20"/>
    <property type="match status" value="1"/>
</dbReference>